<dbReference type="EMBL" id="BDIP01004865">
    <property type="protein sequence ID" value="GCA63748.1"/>
    <property type="molecule type" value="Genomic_DNA"/>
</dbReference>
<feature type="coiled-coil region" evidence="1">
    <location>
        <begin position="69"/>
        <end position="96"/>
    </location>
</feature>
<sequence length="100" mass="11352">MVSPESPVGRHLHDMAGEVREMVAVLDEVHRDTVHKLKTVNDTADEWHAVFGEGAPMEAGTPYKVYESIVDKDREIDRLKAELAREKARNTVLSDTLKRR</sequence>
<name>A0A391NX69_9EUKA</name>
<gene>
    <name evidence="2" type="ORF">KIPB_011695</name>
</gene>
<keyword evidence="3" id="KW-1185">Reference proteome</keyword>
<evidence type="ECO:0000256" key="1">
    <source>
        <dbReference type="SAM" id="Coils"/>
    </source>
</evidence>
<organism evidence="2 3">
    <name type="scientific">Kipferlia bialata</name>
    <dbReference type="NCBI Taxonomy" id="797122"/>
    <lineage>
        <taxon>Eukaryota</taxon>
        <taxon>Metamonada</taxon>
        <taxon>Carpediemonas-like organisms</taxon>
        <taxon>Kipferlia</taxon>
    </lineage>
</organism>
<reference evidence="2 3" key="1">
    <citation type="journal article" date="2018" name="PLoS ONE">
        <title>The draft genome of Kipferlia bialata reveals reductive genome evolution in fornicate parasites.</title>
        <authorList>
            <person name="Tanifuji G."/>
            <person name="Takabayashi S."/>
            <person name="Kume K."/>
            <person name="Takagi M."/>
            <person name="Nakayama T."/>
            <person name="Kamikawa R."/>
            <person name="Inagaki Y."/>
            <person name="Hashimoto T."/>
        </authorList>
    </citation>
    <scope>NUCLEOTIDE SEQUENCE [LARGE SCALE GENOMIC DNA]</scope>
    <source>
        <strain evidence="2">NY0173</strain>
    </source>
</reference>
<keyword evidence="1" id="KW-0175">Coiled coil</keyword>
<dbReference type="Proteomes" id="UP000265618">
    <property type="component" value="Unassembled WGS sequence"/>
</dbReference>
<comment type="caution">
    <text evidence="2">The sequence shown here is derived from an EMBL/GenBank/DDBJ whole genome shotgun (WGS) entry which is preliminary data.</text>
</comment>
<protein>
    <submittedName>
        <fullName evidence="2">Uncharacterized protein</fullName>
    </submittedName>
</protein>
<evidence type="ECO:0000313" key="2">
    <source>
        <dbReference type="EMBL" id="GCA63748.1"/>
    </source>
</evidence>
<evidence type="ECO:0000313" key="3">
    <source>
        <dbReference type="Proteomes" id="UP000265618"/>
    </source>
</evidence>
<proteinExistence type="predicted"/>
<accession>A0A391NX69</accession>
<dbReference type="AlphaFoldDB" id="A0A391NX69"/>